<dbReference type="PANTHER" id="PTHR10199">
    <property type="entry name" value="THROMBOSPONDIN"/>
    <property type="match status" value="1"/>
</dbReference>
<feature type="compositionally biased region" description="Acidic residues" evidence="5">
    <location>
        <begin position="864"/>
        <end position="877"/>
    </location>
</feature>
<feature type="compositionally biased region" description="Acidic residues" evidence="5">
    <location>
        <begin position="820"/>
        <end position="834"/>
    </location>
</feature>
<feature type="compositionally biased region" description="Polar residues" evidence="5">
    <location>
        <begin position="2194"/>
        <end position="2207"/>
    </location>
</feature>
<proteinExistence type="predicted"/>
<feature type="signal peptide" evidence="6">
    <location>
        <begin position="1"/>
        <end position="21"/>
    </location>
</feature>
<dbReference type="GO" id="GO:0007155">
    <property type="term" value="P:cell adhesion"/>
    <property type="evidence" value="ECO:0007669"/>
    <property type="project" value="InterPro"/>
</dbReference>
<dbReference type="InterPro" id="IPR020008">
    <property type="entry name" value="GlyGly_CTERM"/>
</dbReference>
<evidence type="ECO:0000256" key="3">
    <source>
        <dbReference type="ARBA" id="ARBA00022729"/>
    </source>
</evidence>
<feature type="region of interest" description="Disordered" evidence="5">
    <location>
        <begin position="1486"/>
        <end position="1801"/>
    </location>
</feature>
<keyword evidence="2" id="KW-0964">Secreted</keyword>
<feature type="compositionally biased region" description="Acidic residues" evidence="5">
    <location>
        <begin position="1356"/>
        <end position="1383"/>
    </location>
</feature>
<dbReference type="InterPro" id="IPR003367">
    <property type="entry name" value="Thrombospondin_3-like_rpt"/>
</dbReference>
<dbReference type="InterPro" id="IPR028974">
    <property type="entry name" value="TSP_type-3_rpt"/>
</dbReference>
<dbReference type="Gene3D" id="2.60.40.10">
    <property type="entry name" value="Immunoglobulins"/>
    <property type="match status" value="1"/>
</dbReference>
<dbReference type="SUPFAM" id="SSF103647">
    <property type="entry name" value="TSP type-3 repeat"/>
    <property type="match status" value="7"/>
</dbReference>
<dbReference type="Gene3D" id="2.60.40.2810">
    <property type="match status" value="1"/>
</dbReference>
<evidence type="ECO:0000313" key="8">
    <source>
        <dbReference type="Proteomes" id="UP000737113"/>
    </source>
</evidence>
<feature type="region of interest" description="Disordered" evidence="5">
    <location>
        <begin position="2158"/>
        <end position="2207"/>
    </location>
</feature>
<dbReference type="NCBIfam" id="NF041766">
    <property type="entry name" value="choice_anch_U"/>
    <property type="match status" value="1"/>
</dbReference>
<feature type="compositionally biased region" description="Acidic residues" evidence="5">
    <location>
        <begin position="1601"/>
        <end position="1613"/>
    </location>
</feature>
<evidence type="ECO:0000256" key="5">
    <source>
        <dbReference type="SAM" id="MobiDB-lite"/>
    </source>
</evidence>
<dbReference type="Proteomes" id="UP000737113">
    <property type="component" value="Unassembled WGS sequence"/>
</dbReference>
<comment type="caution">
    <text evidence="7">The sequence shown here is derived from an EMBL/GenBank/DDBJ whole genome shotgun (WGS) entry which is preliminary data.</text>
</comment>
<keyword evidence="8" id="KW-1185">Reference proteome</keyword>
<dbReference type="SUPFAM" id="SSF51126">
    <property type="entry name" value="Pectin lyase-like"/>
    <property type="match status" value="1"/>
</dbReference>
<evidence type="ECO:0000256" key="2">
    <source>
        <dbReference type="ARBA" id="ARBA00022525"/>
    </source>
</evidence>
<feature type="compositionally biased region" description="Acidic residues" evidence="5">
    <location>
        <begin position="1776"/>
        <end position="1791"/>
    </location>
</feature>
<keyword evidence="3 6" id="KW-0732">Signal</keyword>
<dbReference type="InterPro" id="IPR059100">
    <property type="entry name" value="TSP3_bac"/>
</dbReference>
<dbReference type="InterPro" id="IPR011050">
    <property type="entry name" value="Pectin_lyase_fold/virulence"/>
</dbReference>
<feature type="region of interest" description="Disordered" evidence="5">
    <location>
        <begin position="1270"/>
        <end position="1404"/>
    </location>
</feature>
<evidence type="ECO:0000256" key="4">
    <source>
        <dbReference type="ARBA" id="ARBA00022837"/>
    </source>
</evidence>
<feature type="region of interest" description="Disordered" evidence="5">
    <location>
        <begin position="820"/>
        <end position="904"/>
    </location>
</feature>
<reference evidence="7" key="1">
    <citation type="submission" date="2020-04" db="EMBL/GenBank/DDBJ databases">
        <title>Description of Shewanella salipaludis sp. nov., isolated from a salt marsh.</title>
        <authorList>
            <person name="Park S."/>
            <person name="Yoon J.-H."/>
        </authorList>
    </citation>
    <scope>NUCLEOTIDE SEQUENCE</scope>
    <source>
        <strain evidence="7">SHSM-M6</strain>
    </source>
</reference>
<dbReference type="GO" id="GO:0005509">
    <property type="term" value="F:calcium ion binding"/>
    <property type="evidence" value="ECO:0007669"/>
    <property type="project" value="InterPro"/>
</dbReference>
<feature type="compositionally biased region" description="Acidic residues" evidence="5">
    <location>
        <begin position="1321"/>
        <end position="1348"/>
    </location>
</feature>
<dbReference type="Pfam" id="PF02412">
    <property type="entry name" value="TSP_3"/>
    <property type="match status" value="2"/>
</dbReference>
<accession>A0A972JNM8</accession>
<evidence type="ECO:0000256" key="1">
    <source>
        <dbReference type="ARBA" id="ARBA00004613"/>
    </source>
</evidence>
<feature type="compositionally biased region" description="Acidic residues" evidence="5">
    <location>
        <begin position="1566"/>
        <end position="1593"/>
    </location>
</feature>
<keyword evidence="4" id="KW-0106">Calcium</keyword>
<evidence type="ECO:0000313" key="7">
    <source>
        <dbReference type="EMBL" id="NMH66336.1"/>
    </source>
</evidence>
<dbReference type="Pfam" id="PF17963">
    <property type="entry name" value="Big_9"/>
    <property type="match status" value="1"/>
</dbReference>
<dbReference type="Pfam" id="PF18884">
    <property type="entry name" value="TSP3_bac"/>
    <property type="match status" value="1"/>
</dbReference>
<gene>
    <name evidence="7" type="ORF">HC757_14325</name>
</gene>
<dbReference type="RefSeq" id="WP_169565062.1">
    <property type="nucleotide sequence ID" value="NZ_JAAXYH010000011.1"/>
</dbReference>
<organism evidence="7 8">
    <name type="scientific">Shewanella salipaludis</name>
    <dbReference type="NCBI Taxonomy" id="2723052"/>
    <lineage>
        <taxon>Bacteria</taxon>
        <taxon>Pseudomonadati</taxon>
        <taxon>Pseudomonadota</taxon>
        <taxon>Gammaproteobacteria</taxon>
        <taxon>Alteromonadales</taxon>
        <taxon>Shewanellaceae</taxon>
        <taxon>Shewanella</taxon>
    </lineage>
</organism>
<feature type="compositionally biased region" description="Acidic residues" evidence="5">
    <location>
        <begin position="2165"/>
        <end position="2193"/>
    </location>
</feature>
<dbReference type="InterPro" id="IPR013783">
    <property type="entry name" value="Ig-like_fold"/>
</dbReference>
<evidence type="ECO:0000256" key="6">
    <source>
        <dbReference type="SAM" id="SignalP"/>
    </source>
</evidence>
<feature type="compositionally biased region" description="Acidic residues" evidence="5">
    <location>
        <begin position="1741"/>
        <end position="1768"/>
    </location>
</feature>
<feature type="chain" id="PRO_5037493256" evidence="6">
    <location>
        <begin position="22"/>
        <end position="2505"/>
    </location>
</feature>
<feature type="compositionally biased region" description="Acidic residues" evidence="5">
    <location>
        <begin position="1706"/>
        <end position="1733"/>
    </location>
</feature>
<dbReference type="EMBL" id="JAAXYH010000011">
    <property type="protein sequence ID" value="NMH66336.1"/>
    <property type="molecule type" value="Genomic_DNA"/>
</dbReference>
<feature type="compositionally biased region" description="Acidic residues" evidence="5">
    <location>
        <begin position="1671"/>
        <end position="1698"/>
    </location>
</feature>
<dbReference type="NCBIfam" id="TIGR03501">
    <property type="entry name" value="GlyGly_CTERM"/>
    <property type="match status" value="1"/>
</dbReference>
<dbReference type="Gene3D" id="4.10.1080.10">
    <property type="entry name" value="TSP type-3 repeat"/>
    <property type="match status" value="5"/>
</dbReference>
<sequence>MMRLLVWILLIGLCPAQGLFAASLTKQFTHVDGSAQDLGVVNDADNLVFLQAIVPNTSGFVTEGNGKWIYATNDGETPPSTIAAGMQFNGSPALLGIPAETGTLTIGANNQIADLWTNRIFQRPVVFVSLEDPNLNPGVSIVPTAPITAGNQFLFDVRQATGFAADLTGAKVHYMVAEEGWHRLVDGRMLLISTAEIKHTGFSGQSIALGASFTDAVTVAQLQRPMLYKNSLGFRQLDDVAVYQGATVTEGVGNVDSIMLRLMQQTSVEQANSDTVYAGRIGFMVLGDISSIANTFKVVRDTNTNIRGGSYLTVPQANFQYFPHSAATSPLLNRAACAEDDDVQNFCAYVSMPVDAMSRGVFNTPRLPYVNSEYEPLEMERTFYSEVEWDWESVTEPEMLNPVTDADQQPIVGTLAKMFPNFVADRGWDEVLFGSDNTWHWLATYHYNTCVFDNVHTACVDYAPGNRIVEDNDIQWVGSANWDNSDPQVEFKGGGHPAATPAQNLLAVYEYNRRSYASFKERLTPPDWAASQTLSYLNIDRTTQVHRMQLSYQRASYDETIDLLAKYADTWQFIGVNVEAASTEWYCGTCDGPLPGIDTGDYKTQEYFHIQVPVNSSTDRIGESPWYTPGSVRPHVDKVGQKMRVGDYLFANIAYSVDATNFVWLRSATGQVSDATVVATNVFGYQAKVDDGNAFVTMCMTFENSQRCGNWIQIGQLPLATEVKITAEMGQPIAGFGLIGQYTYTAPDAGNYSLESQSLYLWQQLQNASWTTIAGQTELTFDLNVAAGTQIRFCVTPRTFGGVLGEQVCSASVTMQLDTDSDGIADDRDNDDDNDGKPDWADAFPTDASEWLDTDRDGMGNNADTDDDNDGLSDADEVSAGSDPLIPDSDGDGVLDGVDPSPTVAGDLADFDNDGIADIYDEDRDNDGVVDFVYQIEGTAELQTLVDENDVVLNWARIDDNPYHACTANQIQVSSNADSGPGTLRQAIADLCASALGADLNTITFNGPMTITLQSPLVISKGMKIDGNKEVVLDGQNATAIFEVALVDRLTSSQFPHLVGLTLRNGANDAEGYGSAIHMYSASYLLLDYSLIDNMAAPAIAGDNFKLYTDNSLLANVSGEYAAITAEQGHVALFSSTLYNSEGGAITIRDSGTAQLRNSLLLKGPTGSTLCNVETWEQQTASWVEDSECGVTSTGYVELADPDNGDYRPVPGSANIDAAEAGELDSGKVDILGQPRVSGLYDEAAPGGPLYPKMDIGAIEYVFDGDFDNDGVADGQDAFPNDPTETLDSDNDGVGDNSDALPNDPNEQLDTDNDGTGNNADLDDDGDNVADSEDAFPLDASEWLDTDADGIGNNADTDDDNDNVPDSEDAFPLDSTEAVDTDSDGIGNNADTDDDGDGVLDAGDAFPLDASEWLDADLDGIGNNADPDDDNDGVLDIVDAFPFNAAEWLDTDLDGIGNNADLDDDNDGVVDTEDAFPLDASEWLDTDADGIGNNADSDDDNDGVLDSGDAFPLDASEWLDADLDGTGNNADPDDDNDGVLDIVDAFPFNATESVDTDSDGIGNNADPDDDNDGVLDSDDAFPLDAAEAIDSDADGIGNNADTDDDGDGVEDAADAFPLDATESVDTDSDGTGNNADTDDDNDGVVDSEDAFPLDASETVDTDLDGIGNNADTDDDNDGVLDSEDAFPQDAAESVDTDLDGIGNSVDSDDDNDGVVDTDDAFPLDAAEFVDTDSDGIGNNADTDDDNDGVLDSEDAFPLDATESVDTDADGIGNNADPDDDNDSINDEDDAAPLDPSIGDTHKPVFAELAPLTFEATGPMTAVTLSEPVVTDNISTVLTISSDLAAELALGEHVITWTATDVAGNQATAEQLVTIVDTRAPEFDVLDTLVVNATGRLTDISALLDISASDLVDGDITAALNGSNELASGAHELELSATDSSGNTATTTLSVHILPQLKLARSMTVEAGGDYQLPLQLTGEAPAYPVDIGYSLWVDGQALNSATAAILQETQGQLAVSVPANLDSNAAVVVVIDSVTNAFISADTATQLVLTEQNLAPTLTAKVQQQGTATRLLDPLAGMAQIRVQVRDVNANDSHSVGFQVVDQAFDGTLTQDGLGLEFDPSVLAPGRYAVDVTVTETNTPAPLSSSRRIRFRVDALPALSPTTDSDGDGLVDSEEGYGDSDGDGIADYLDNDSDASSLPVNSSTEPMQTTAGVQLALGNITGAIITGSGAGMTMADLAEAVATDSAAADSSDSHFSQVAAVLDFTLSGTFQAGQSVAVVFPLPRGTALPEGAIYRKYTPEQGWYDFVEDVSNGISSAKLNAEGQCPQVGADSFEPGLVAGSHCVQLLLQDGGPNDADGVANGVIEDPGVVSTQVQNVAPVAVADLAEVAEGQSLVIDVLANDSDADGDALTLVEVSAEHGSAVVTAGNRLEYTAEPGFSGTATVGYRVSDGYGGMAEGVVEVTVTAAAVEPEPEPEPEPEADKGGSLSLWSVWLLGLLGWRRKAG</sequence>
<protein>
    <submittedName>
        <fullName evidence="7">GlyGly-CTERM sorting domain-containing protein</fullName>
    </submittedName>
</protein>
<name>A0A972JNM8_9GAMM</name>
<dbReference type="InterPro" id="IPR053784">
    <property type="entry name" value="Choice_anch_U_dom"/>
</dbReference>
<comment type="subcellular location">
    <subcellularLocation>
        <location evidence="1">Secreted</location>
    </subcellularLocation>
</comment>
<feature type="compositionally biased region" description="Acidic residues" evidence="5">
    <location>
        <begin position="1636"/>
        <end position="1663"/>
    </location>
</feature>